<keyword evidence="1" id="KW-0813">Transport</keyword>
<name>A0A3Q0GBC9_ALLSI</name>
<evidence type="ECO:0000256" key="2">
    <source>
        <dbReference type="ARBA" id="ARBA00022723"/>
    </source>
</evidence>
<dbReference type="STRING" id="38654.A0A3Q0GBC9"/>
<dbReference type="Gene3D" id="3.30.70.100">
    <property type="match status" value="1"/>
</dbReference>
<keyword evidence="3" id="KW-0187">Copper transport</keyword>
<evidence type="ECO:0000256" key="11">
    <source>
        <dbReference type="ARBA" id="ARBA00046351"/>
    </source>
</evidence>
<dbReference type="Pfam" id="PF00403">
    <property type="entry name" value="HMA"/>
    <property type="match status" value="1"/>
</dbReference>
<comment type="similarity">
    <text evidence="8">Belongs to the ATX1 family.</text>
</comment>
<dbReference type="AlphaFoldDB" id="A0A3Q0GBC9"/>
<dbReference type="SUPFAM" id="SSF55008">
    <property type="entry name" value="HMA, heavy metal-associated domain"/>
    <property type="match status" value="1"/>
</dbReference>
<dbReference type="GeneID" id="102377640"/>
<dbReference type="GO" id="GO:0006825">
    <property type="term" value="P:copper ion transport"/>
    <property type="evidence" value="ECO:0007669"/>
    <property type="project" value="UniProtKB-KW"/>
</dbReference>
<dbReference type="InterPro" id="IPR006121">
    <property type="entry name" value="HMA_dom"/>
</dbReference>
<dbReference type="InParanoid" id="A0A3Q0GBC9"/>
<dbReference type="FunFam" id="3.30.70.100:FF:000008">
    <property type="entry name" value="Copper transport protein ATOX1"/>
    <property type="match status" value="1"/>
</dbReference>
<evidence type="ECO:0000313" key="14">
    <source>
        <dbReference type="RefSeq" id="XP_025056747.1"/>
    </source>
</evidence>
<evidence type="ECO:0000256" key="9">
    <source>
        <dbReference type="ARBA" id="ARBA00040962"/>
    </source>
</evidence>
<dbReference type="GO" id="GO:0016531">
    <property type="term" value="F:copper chaperone activity"/>
    <property type="evidence" value="ECO:0007669"/>
    <property type="project" value="TreeGrafter"/>
</dbReference>
<keyword evidence="4" id="KW-0186">Copper</keyword>
<keyword evidence="5" id="KW-0406">Ion transport</keyword>
<dbReference type="Proteomes" id="UP000189705">
    <property type="component" value="Unplaced"/>
</dbReference>
<evidence type="ECO:0000256" key="4">
    <source>
        <dbReference type="ARBA" id="ARBA00023008"/>
    </source>
</evidence>
<dbReference type="GO" id="GO:0005829">
    <property type="term" value="C:cytosol"/>
    <property type="evidence" value="ECO:0007669"/>
    <property type="project" value="TreeGrafter"/>
</dbReference>
<dbReference type="PANTHER" id="PTHR46365">
    <property type="entry name" value="COPPER TRANSPORT PROTEIN ATOX1"/>
    <property type="match status" value="1"/>
</dbReference>
<reference evidence="14" key="1">
    <citation type="submission" date="2025-08" db="UniProtKB">
        <authorList>
            <consortium name="RefSeq"/>
        </authorList>
    </citation>
    <scope>IDENTIFICATION</scope>
</reference>
<comment type="subunit">
    <text evidence="11">Homodimer. Interacts with ATP7B. Interacts with ATP7A. Interacts (via dimer form) with SLC31A1 (via C-terminal domain); this interaction improves ATOX1 stability and controls intracellular Cu(I) levels.</text>
</comment>
<accession>A0A3Q0GBC9</accession>
<evidence type="ECO:0000256" key="10">
    <source>
        <dbReference type="ARBA" id="ARBA00043201"/>
    </source>
</evidence>
<evidence type="ECO:0000313" key="13">
    <source>
        <dbReference type="Proteomes" id="UP000189705"/>
    </source>
</evidence>
<evidence type="ECO:0000256" key="5">
    <source>
        <dbReference type="ARBA" id="ARBA00023065"/>
    </source>
</evidence>
<dbReference type="GO" id="GO:0046872">
    <property type="term" value="F:metal ion binding"/>
    <property type="evidence" value="ECO:0007669"/>
    <property type="project" value="UniProtKB-KW"/>
</dbReference>
<comment type="function">
    <text evidence="7">Binds and deliver cytosolic copper to the copper ATPase proteins. May be important in cellular antioxidant defense.</text>
</comment>
<gene>
    <name evidence="14" type="primary">ATOX1</name>
</gene>
<evidence type="ECO:0000256" key="7">
    <source>
        <dbReference type="ARBA" id="ARBA00037651"/>
    </source>
</evidence>
<dbReference type="CDD" id="cd00371">
    <property type="entry name" value="HMA"/>
    <property type="match status" value="1"/>
</dbReference>
<organism evidence="13 14">
    <name type="scientific">Alligator sinensis</name>
    <name type="common">Chinese alligator</name>
    <dbReference type="NCBI Taxonomy" id="38654"/>
    <lineage>
        <taxon>Eukaryota</taxon>
        <taxon>Metazoa</taxon>
        <taxon>Chordata</taxon>
        <taxon>Craniata</taxon>
        <taxon>Vertebrata</taxon>
        <taxon>Euteleostomi</taxon>
        <taxon>Archelosauria</taxon>
        <taxon>Archosauria</taxon>
        <taxon>Crocodylia</taxon>
        <taxon>Alligatoridae</taxon>
        <taxon>Alligatorinae</taxon>
        <taxon>Alligator</taxon>
    </lineage>
</organism>
<dbReference type="PANTHER" id="PTHR46365:SF1">
    <property type="entry name" value="COPPER TRANSPORT PROTEIN ATOX1"/>
    <property type="match status" value="1"/>
</dbReference>
<protein>
    <recommendedName>
        <fullName evidence="9">Copper transport protein ATOX1</fullName>
    </recommendedName>
    <alternativeName>
        <fullName evidence="10">Metal transport protein ATX1</fullName>
    </alternativeName>
</protein>
<dbReference type="KEGG" id="asn:102377640"/>
<keyword evidence="13" id="KW-1185">Reference proteome</keyword>
<dbReference type="CTD" id="475"/>
<feature type="domain" description="HMA" evidence="12">
    <location>
        <begin position="64"/>
        <end position="126"/>
    </location>
</feature>
<evidence type="ECO:0000256" key="3">
    <source>
        <dbReference type="ARBA" id="ARBA00022796"/>
    </source>
</evidence>
<evidence type="ECO:0000256" key="6">
    <source>
        <dbReference type="ARBA" id="ARBA00023186"/>
    </source>
</evidence>
<proteinExistence type="inferred from homology"/>
<dbReference type="InterPro" id="IPR036163">
    <property type="entry name" value="HMA_dom_sf"/>
</dbReference>
<evidence type="ECO:0000259" key="12">
    <source>
        <dbReference type="PROSITE" id="PS50846"/>
    </source>
</evidence>
<dbReference type="RefSeq" id="XP_025056747.1">
    <property type="nucleotide sequence ID" value="XM_025200962.1"/>
</dbReference>
<keyword evidence="6" id="KW-0143">Chaperone</keyword>
<evidence type="ECO:0000256" key="1">
    <source>
        <dbReference type="ARBA" id="ARBA00022448"/>
    </source>
</evidence>
<dbReference type="PROSITE" id="PS50846">
    <property type="entry name" value="HMA_2"/>
    <property type="match status" value="1"/>
</dbReference>
<evidence type="ECO:0000256" key="8">
    <source>
        <dbReference type="ARBA" id="ARBA00038171"/>
    </source>
</evidence>
<keyword evidence="2" id="KW-0479">Metal-binding</keyword>
<sequence length="131" mass="14123">MSNLLQETWVDAESPCVVPLGVAAGACFALLSPLWRGAALRCELQSQGKTGLVAVSNLSSSSSFQKHEFFVDMTCEGCSNAVTRVLNKLGGVQFDINLPNKKVCIESEHSIDTLLETLKKTGKTTNYLGEK</sequence>
<dbReference type="InterPro" id="IPR051881">
    <property type="entry name" value="Copper_transport_ATOX1-like"/>
</dbReference>